<evidence type="ECO:0000313" key="3">
    <source>
        <dbReference type="EMBL" id="MEH8018383.1"/>
    </source>
</evidence>
<gene>
    <name evidence="3" type="ORF">MN202_14170</name>
</gene>
<dbReference type="Pfam" id="PF01433">
    <property type="entry name" value="Peptidase_M1"/>
    <property type="match status" value="1"/>
</dbReference>
<dbReference type="InterPro" id="IPR014782">
    <property type="entry name" value="Peptidase_M1_dom"/>
</dbReference>
<dbReference type="RefSeq" id="WP_335736789.1">
    <property type="nucleotide sequence ID" value="NZ_JALAAR010000012.1"/>
</dbReference>
<dbReference type="InterPro" id="IPR027268">
    <property type="entry name" value="Peptidase_M4/M1_CTD_sf"/>
</dbReference>
<keyword evidence="1" id="KW-0812">Transmembrane</keyword>
<feature type="transmembrane region" description="Helical" evidence="1">
    <location>
        <begin position="351"/>
        <end position="371"/>
    </location>
</feature>
<feature type="transmembrane region" description="Helical" evidence="1">
    <location>
        <begin position="392"/>
        <end position="416"/>
    </location>
</feature>
<feature type="transmembrane region" description="Helical" evidence="1">
    <location>
        <begin position="512"/>
        <end position="532"/>
    </location>
</feature>
<feature type="transmembrane region" description="Helical" evidence="1">
    <location>
        <begin position="170"/>
        <end position="192"/>
    </location>
</feature>
<feature type="transmembrane region" description="Helical" evidence="1">
    <location>
        <begin position="236"/>
        <end position="256"/>
    </location>
</feature>
<name>A0ABU8CA14_9GAMM</name>
<keyword evidence="1" id="KW-1133">Transmembrane helix</keyword>
<feature type="transmembrane region" description="Helical" evidence="1">
    <location>
        <begin position="23"/>
        <end position="43"/>
    </location>
</feature>
<dbReference type="SUPFAM" id="SSF55486">
    <property type="entry name" value="Metalloproteases ('zincins'), catalytic domain"/>
    <property type="match status" value="1"/>
</dbReference>
<accession>A0ABU8CA14</accession>
<dbReference type="Proteomes" id="UP001375382">
    <property type="component" value="Unassembled WGS sequence"/>
</dbReference>
<feature type="transmembrane region" description="Helical" evidence="1">
    <location>
        <begin position="461"/>
        <end position="480"/>
    </location>
</feature>
<evidence type="ECO:0000256" key="1">
    <source>
        <dbReference type="SAM" id="Phobius"/>
    </source>
</evidence>
<keyword evidence="1" id="KW-0472">Membrane</keyword>
<sequence length="1074" mass="118777">MLLLKLLAGLVKNEWRYLQRQPLLWLALILLPLAAYIFASGITGIDTIADKRLQALHMTLLMFYLPLLCGALAPVVLLRDHNHNMTELIHSTPVPLAQRLLARAGSLFLLCAGLMLTGFIVIYCQLSRQFGFQSSLLLLGLWDFALMALPACAFYATLATCLAQRFCSNVTLYAVFAALWLVYLVLANLNGAPMLASSTIRYDWLFNAMRLLDPFGNTGLIALYQLTPAQLYGDSIFYLNRLCYCLLAGGLFYLSLRLKPYQHSVKPLLDDNGHKLAATLSYQAVTPQHSNVRQLWQLTRTVVTTLLKQRLNQLILLGWTLLLGSEVLSGINYAEPLAVLNATSLDALNRIAWDVLPFVGSLLILLWSYQLSWRNRYSGMAELIAAAPVRSGILLAGNVLALAALILLLTLLSALACLTAESLANSEINLSLYPELLGQVALSLALLGALFSVLHAICRSPLTAAVGCVAILLLKFTPLSSKLGLSHPLWNIAGSPLQAADAFWGFEQSQSVFWPFMTFWLLLTISLLWLAARWSHRSGGFSNSKRGTLDLSSSALLLLAVTSGVLLHLNISTERPLMSSDLRQQWRVSYEQRYASWADKAQPTVSHIDAAVDIYPQQGEAVLALDYRLINNTTAAVSELLVGNYSATAITDISVNVAHRVAADAELGQFILTLTEPLAPGDSLQLQSKLTFKQPRFWPAVLPQFVKPSLSYLRAIPLLPTIGLQWEYLLRDTELRAHYGLAPLALAKPSVLFASAHDSGQDHPTATAQYQWVTLHSVMSTDIGQTPLTQGELLRQWQEHGRQYAEYRTPEPIRNALAWFSVGGNTLSRQHADTTLSLYSPQLNAAAELNMQAMQDTLSWMQQHITPYRAKQLSLIAMPDIGATGYALPQLMLINYTVGFRAKPAPDAGFDQRYRRAVHETAHQWFGHDIGNGVTADSAFLVESLAKYIELVLIEQRYGVDAMQALVDYERKRFAQGVRRNVSQVSTMVDATDPADLYSRATLVFAILRQQLGDELICQALRQLWQQHAYPSTPATSMDFVRALQAAAPGQQQLINDLLLGTELGLLLADSSKR</sequence>
<feature type="transmembrane region" description="Helical" evidence="1">
    <location>
        <begin position="55"/>
        <end position="78"/>
    </location>
</feature>
<keyword evidence="4" id="KW-1185">Reference proteome</keyword>
<feature type="domain" description="Peptidase M1 membrane alanine aminopeptidase" evidence="2">
    <location>
        <begin position="851"/>
        <end position="1048"/>
    </location>
</feature>
<feature type="transmembrane region" description="Helical" evidence="1">
    <location>
        <begin position="436"/>
        <end position="454"/>
    </location>
</feature>
<dbReference type="EMBL" id="JALAAR010000012">
    <property type="protein sequence ID" value="MEH8018383.1"/>
    <property type="molecule type" value="Genomic_DNA"/>
</dbReference>
<reference evidence="3 4" key="1">
    <citation type="journal article" date="2023" name="Ecotoxicol. Environ. Saf.">
        <title>Mercury remediation potential of mercury-resistant strain Rheinheimera metallidurans sp. nov. isolated from a municipal waste dumping site.</title>
        <authorList>
            <person name="Yadav V."/>
            <person name="Manjhi A."/>
            <person name="Vadakedath N."/>
        </authorList>
    </citation>
    <scope>NUCLEOTIDE SEQUENCE [LARGE SCALE GENOMIC DNA]</scope>
    <source>
        <strain evidence="3 4">E-49</strain>
    </source>
</reference>
<evidence type="ECO:0000259" key="2">
    <source>
        <dbReference type="Pfam" id="PF01433"/>
    </source>
</evidence>
<dbReference type="Gene3D" id="1.10.390.10">
    <property type="entry name" value="Neutral Protease Domain 2"/>
    <property type="match status" value="1"/>
</dbReference>
<feature type="transmembrane region" description="Helical" evidence="1">
    <location>
        <begin position="553"/>
        <end position="571"/>
    </location>
</feature>
<feature type="transmembrane region" description="Helical" evidence="1">
    <location>
        <begin position="100"/>
        <end position="124"/>
    </location>
</feature>
<feature type="transmembrane region" description="Helical" evidence="1">
    <location>
        <begin position="314"/>
        <end position="331"/>
    </location>
</feature>
<feature type="transmembrane region" description="Helical" evidence="1">
    <location>
        <begin position="136"/>
        <end position="158"/>
    </location>
</feature>
<organism evidence="3 4">
    <name type="scientific">Rheinheimera muenzenbergensis</name>
    <dbReference type="NCBI Taxonomy" id="1193628"/>
    <lineage>
        <taxon>Bacteria</taxon>
        <taxon>Pseudomonadati</taxon>
        <taxon>Pseudomonadota</taxon>
        <taxon>Gammaproteobacteria</taxon>
        <taxon>Chromatiales</taxon>
        <taxon>Chromatiaceae</taxon>
        <taxon>Rheinheimera</taxon>
    </lineage>
</organism>
<comment type="caution">
    <text evidence="3">The sequence shown here is derived from an EMBL/GenBank/DDBJ whole genome shotgun (WGS) entry which is preliminary data.</text>
</comment>
<evidence type="ECO:0000313" key="4">
    <source>
        <dbReference type="Proteomes" id="UP001375382"/>
    </source>
</evidence>
<proteinExistence type="predicted"/>
<dbReference type="Pfam" id="PF12730">
    <property type="entry name" value="ABC2_membrane_4"/>
    <property type="match status" value="1"/>
</dbReference>
<protein>
    <recommendedName>
        <fullName evidence="2">Peptidase M1 membrane alanine aminopeptidase domain-containing protein</fullName>
    </recommendedName>
</protein>